<evidence type="ECO:0000256" key="1">
    <source>
        <dbReference type="ARBA" id="ARBA00004651"/>
    </source>
</evidence>
<proteinExistence type="predicted"/>
<dbReference type="SMART" id="SM00052">
    <property type="entry name" value="EAL"/>
    <property type="match status" value="1"/>
</dbReference>
<feature type="transmembrane region" description="Helical" evidence="8">
    <location>
        <begin position="127"/>
        <end position="144"/>
    </location>
</feature>
<feature type="domain" description="PTS EIIC type-3" evidence="10">
    <location>
        <begin position="11"/>
        <end position="391"/>
    </location>
</feature>
<dbReference type="EMBL" id="FWPT01000008">
    <property type="protein sequence ID" value="SMA49496.1"/>
    <property type="molecule type" value="Genomic_DNA"/>
</dbReference>
<dbReference type="GO" id="GO:0005886">
    <property type="term" value="C:plasma membrane"/>
    <property type="evidence" value="ECO:0007669"/>
    <property type="project" value="UniProtKB-SubCell"/>
</dbReference>
<name>A0A1X7AMH4_9GAMM</name>
<feature type="transmembrane region" description="Helical" evidence="8">
    <location>
        <begin position="33"/>
        <end position="57"/>
    </location>
</feature>
<dbReference type="InterPro" id="IPR003352">
    <property type="entry name" value="PTS_EIIC"/>
</dbReference>
<dbReference type="Pfam" id="PF02378">
    <property type="entry name" value="PTS_EIIC"/>
    <property type="match status" value="1"/>
</dbReference>
<sequence>MGDARTRPSIFSKIYWGKFFPADNTRNSYAYDIASLALLLLPLTLSSSLTFGVGNLFEYLELGTAAAFVLYISKLLHNLYPLCMCIIVAYYFSHKTSLGSVNFIFYSLCLFYLVSVEGQRFSPIFNLPNNSFYALVCPIATYLYCKKFKLQFMTYMSMNLNLQLFRHTLHFSIFILLAMLLAKATSGFSILFNACTQELGANPFSVSGGLMYQLVITSLSAIGIHGPNMMFATHEEIEELTTNNIAVWEAGNGSLNIISEGFYEAFLAMGGSGSTLCLLLCILMFSRQKSHIMLALTALPLSLFNINEIVVFGLPIIFNPLLMIPFIITPLVLFLVTYGAMFIGLVPPVQTILSWMTPPLISGYIATGESVSGVVLQIILLAIGTLIYKPFYLAFAGRQKEAMFNSYDKEIIDKSLFRNLLTSIRASALQNKNLAQSQQRMMRLFKEGSLVMHYQQIKPVKDRDCLYFEALIRYRDEFGKMQPPTFIKDIQALNMMPMLDRMVIDQVLTDLKQIPASTNIRVAINISVASAEQADAIDYMLSRINHFEVPSHWLEVEITEEAMLSSKVHLKDGIERLHEHGIKVSMDDFGSGYASFPHLMKYSFDKIKLDRSLLLDAHSDKGKELYRLVASLGHISQCEVVAEGIETEDEYEFVKSCGIDLAQGFLFSRPQPMTEILPLITSAQQK</sequence>
<evidence type="ECO:0000256" key="4">
    <source>
        <dbReference type="ARBA" id="ARBA00022597"/>
    </source>
</evidence>
<keyword evidence="12" id="KW-1185">Reference proteome</keyword>
<dbReference type="GO" id="GO:0071111">
    <property type="term" value="F:cyclic-guanylate-specific phosphodiesterase activity"/>
    <property type="evidence" value="ECO:0007669"/>
    <property type="project" value="InterPro"/>
</dbReference>
<dbReference type="AlphaFoldDB" id="A0A1X7AMH4"/>
<feature type="transmembrane region" description="Helical" evidence="8">
    <location>
        <begin position="292"/>
        <end position="318"/>
    </location>
</feature>
<dbReference type="CDD" id="cd01948">
    <property type="entry name" value="EAL"/>
    <property type="match status" value="1"/>
</dbReference>
<keyword evidence="6 8" id="KW-1133">Transmembrane helix</keyword>
<evidence type="ECO:0000313" key="11">
    <source>
        <dbReference type="EMBL" id="SMA49496.1"/>
    </source>
</evidence>
<feature type="transmembrane region" description="Helical" evidence="8">
    <location>
        <begin position="265"/>
        <end position="285"/>
    </location>
</feature>
<dbReference type="PROSITE" id="PS50883">
    <property type="entry name" value="EAL"/>
    <property type="match status" value="1"/>
</dbReference>
<dbReference type="PROSITE" id="PS51105">
    <property type="entry name" value="PTS_EIIC_TYPE_3"/>
    <property type="match status" value="1"/>
</dbReference>
<dbReference type="Gene3D" id="3.20.20.450">
    <property type="entry name" value="EAL domain"/>
    <property type="match status" value="1"/>
</dbReference>
<dbReference type="InterPro" id="IPR050706">
    <property type="entry name" value="Cyclic-di-GMP_PDE-like"/>
</dbReference>
<evidence type="ECO:0000256" key="7">
    <source>
        <dbReference type="ARBA" id="ARBA00023136"/>
    </source>
</evidence>
<dbReference type="InterPro" id="IPR001633">
    <property type="entry name" value="EAL_dom"/>
</dbReference>
<evidence type="ECO:0000256" key="3">
    <source>
        <dbReference type="ARBA" id="ARBA00022475"/>
    </source>
</evidence>
<evidence type="ECO:0000313" key="12">
    <source>
        <dbReference type="Proteomes" id="UP000196573"/>
    </source>
</evidence>
<reference evidence="11 12" key="1">
    <citation type="submission" date="2017-03" db="EMBL/GenBank/DDBJ databases">
        <authorList>
            <person name="Afonso C.L."/>
            <person name="Miller P.J."/>
            <person name="Scott M.A."/>
            <person name="Spackman E."/>
            <person name="Goraichik I."/>
            <person name="Dimitrov K.M."/>
            <person name="Suarez D.L."/>
            <person name="Swayne D.E."/>
        </authorList>
    </citation>
    <scope>NUCLEOTIDE SEQUENCE [LARGE SCALE GENOMIC DNA]</scope>
    <source>
        <strain evidence="11">SB41UT1</strain>
    </source>
</reference>
<evidence type="ECO:0000259" key="10">
    <source>
        <dbReference type="PROSITE" id="PS51105"/>
    </source>
</evidence>
<comment type="subcellular location">
    <subcellularLocation>
        <location evidence="1">Cell membrane</location>
        <topology evidence="1">Multi-pass membrane protein</topology>
    </subcellularLocation>
</comment>
<evidence type="ECO:0000256" key="8">
    <source>
        <dbReference type="SAM" id="Phobius"/>
    </source>
</evidence>
<dbReference type="Proteomes" id="UP000196573">
    <property type="component" value="Unassembled WGS sequence"/>
</dbReference>
<dbReference type="InterPro" id="IPR035919">
    <property type="entry name" value="EAL_sf"/>
</dbReference>
<dbReference type="InterPro" id="IPR004501">
    <property type="entry name" value="PTS_EIIC_3"/>
</dbReference>
<evidence type="ECO:0000256" key="5">
    <source>
        <dbReference type="ARBA" id="ARBA00022692"/>
    </source>
</evidence>
<evidence type="ECO:0000256" key="2">
    <source>
        <dbReference type="ARBA" id="ARBA00022448"/>
    </source>
</evidence>
<evidence type="ECO:0000259" key="9">
    <source>
        <dbReference type="PROSITE" id="PS50883"/>
    </source>
</evidence>
<keyword evidence="7 8" id="KW-0472">Membrane</keyword>
<organism evidence="11 12">
    <name type="scientific">Parendozoicomonas haliclonae</name>
    <dbReference type="NCBI Taxonomy" id="1960125"/>
    <lineage>
        <taxon>Bacteria</taxon>
        <taxon>Pseudomonadati</taxon>
        <taxon>Pseudomonadota</taxon>
        <taxon>Gammaproteobacteria</taxon>
        <taxon>Oceanospirillales</taxon>
        <taxon>Endozoicomonadaceae</taxon>
        <taxon>Parendozoicomonas</taxon>
    </lineage>
</organism>
<keyword evidence="5 8" id="KW-0812">Transmembrane</keyword>
<dbReference type="PANTHER" id="PTHR33121">
    <property type="entry name" value="CYCLIC DI-GMP PHOSPHODIESTERASE PDEF"/>
    <property type="match status" value="1"/>
</dbReference>
<evidence type="ECO:0000256" key="6">
    <source>
        <dbReference type="ARBA" id="ARBA00022989"/>
    </source>
</evidence>
<dbReference type="RefSeq" id="WP_087111870.1">
    <property type="nucleotide sequence ID" value="NZ_CBCSCN010000010.1"/>
</dbReference>
<dbReference type="SUPFAM" id="SSF141868">
    <property type="entry name" value="EAL domain-like"/>
    <property type="match status" value="1"/>
</dbReference>
<dbReference type="OrthoDB" id="6198205at2"/>
<feature type="domain" description="EAL" evidence="9">
    <location>
        <begin position="434"/>
        <end position="684"/>
    </location>
</feature>
<feature type="transmembrane region" description="Helical" evidence="8">
    <location>
        <begin position="98"/>
        <end position="115"/>
    </location>
</feature>
<dbReference type="PANTHER" id="PTHR33121:SF70">
    <property type="entry name" value="SIGNALING PROTEIN YKOW"/>
    <property type="match status" value="1"/>
</dbReference>
<gene>
    <name evidence="11" type="primary">licC_1</name>
    <name evidence="11" type="ORF">EHSB41UT_03293</name>
</gene>
<keyword evidence="4" id="KW-0762">Sugar transport</keyword>
<dbReference type="GO" id="GO:0009401">
    <property type="term" value="P:phosphoenolpyruvate-dependent sugar phosphotransferase system"/>
    <property type="evidence" value="ECO:0007669"/>
    <property type="project" value="InterPro"/>
</dbReference>
<dbReference type="Pfam" id="PF00563">
    <property type="entry name" value="EAL"/>
    <property type="match status" value="1"/>
</dbReference>
<keyword evidence="2" id="KW-0813">Transport</keyword>
<feature type="transmembrane region" description="Helical" evidence="8">
    <location>
        <begin position="69"/>
        <end position="92"/>
    </location>
</feature>
<accession>A0A1X7AMH4</accession>
<feature type="transmembrane region" description="Helical" evidence="8">
    <location>
        <begin position="374"/>
        <end position="395"/>
    </location>
</feature>
<dbReference type="GO" id="GO:0008982">
    <property type="term" value="F:protein-N(PI)-phosphohistidine-sugar phosphotransferase activity"/>
    <property type="evidence" value="ECO:0007669"/>
    <property type="project" value="InterPro"/>
</dbReference>
<feature type="transmembrane region" description="Helical" evidence="8">
    <location>
        <begin position="324"/>
        <end position="345"/>
    </location>
</feature>
<feature type="transmembrane region" description="Helical" evidence="8">
    <location>
        <begin position="164"/>
        <end position="182"/>
    </location>
</feature>
<keyword evidence="3" id="KW-1003">Cell membrane</keyword>
<protein>
    <submittedName>
        <fullName evidence="11">Lichenan permease IIC component</fullName>
    </submittedName>
</protein>